<dbReference type="EMBL" id="JAVRRD010000033">
    <property type="protein sequence ID" value="KAK5045952.1"/>
    <property type="molecule type" value="Genomic_DNA"/>
</dbReference>
<reference evidence="2 3" key="1">
    <citation type="submission" date="2023-08" db="EMBL/GenBank/DDBJ databases">
        <title>Black Yeasts Isolated from many extreme environments.</title>
        <authorList>
            <person name="Coleine C."/>
            <person name="Stajich J.E."/>
            <person name="Selbmann L."/>
        </authorList>
    </citation>
    <scope>NUCLEOTIDE SEQUENCE [LARGE SCALE GENOMIC DNA]</scope>
    <source>
        <strain evidence="2 3">CCFEE 5792</strain>
    </source>
</reference>
<dbReference type="AlphaFoldDB" id="A0AAV9MZH3"/>
<evidence type="ECO:0000313" key="3">
    <source>
        <dbReference type="Proteomes" id="UP001358417"/>
    </source>
</evidence>
<evidence type="ECO:0000259" key="1">
    <source>
        <dbReference type="Pfam" id="PF25107"/>
    </source>
</evidence>
<dbReference type="Pfam" id="PF25107">
    <property type="entry name" value="VWA7_N"/>
    <property type="match status" value="1"/>
</dbReference>
<dbReference type="InterPro" id="IPR056862">
    <property type="entry name" value="VWA7_N"/>
</dbReference>
<comment type="caution">
    <text evidence="2">The sequence shown here is derived from an EMBL/GenBank/DDBJ whole genome shotgun (WGS) entry which is preliminary data.</text>
</comment>
<protein>
    <recommendedName>
        <fullName evidence="1">VWA7 N-terminal domain-containing protein</fullName>
    </recommendedName>
</protein>
<sequence>MTEKGVKSIYVPYFGMAKITSSMDTARQEIIKGTMIVDQAGDAEALMSEAHCDDEQLEACSQKLIKLRQEIPKLLTKGQVGLARAKLGRALHTLQD</sequence>
<accession>A0AAV9MZH3</accession>
<evidence type="ECO:0000313" key="2">
    <source>
        <dbReference type="EMBL" id="KAK5045952.1"/>
    </source>
</evidence>
<dbReference type="RefSeq" id="XP_064701557.1">
    <property type="nucleotide sequence ID" value="XM_064852283.1"/>
</dbReference>
<feature type="domain" description="VWA7 N-terminal" evidence="1">
    <location>
        <begin position="7"/>
        <end position="96"/>
    </location>
</feature>
<dbReference type="GeneID" id="89976901"/>
<dbReference type="Proteomes" id="UP001358417">
    <property type="component" value="Unassembled WGS sequence"/>
</dbReference>
<proteinExistence type="predicted"/>
<name>A0AAV9MZH3_9EURO</name>
<organism evidence="2 3">
    <name type="scientific">Exophiala bonariae</name>
    <dbReference type="NCBI Taxonomy" id="1690606"/>
    <lineage>
        <taxon>Eukaryota</taxon>
        <taxon>Fungi</taxon>
        <taxon>Dikarya</taxon>
        <taxon>Ascomycota</taxon>
        <taxon>Pezizomycotina</taxon>
        <taxon>Eurotiomycetes</taxon>
        <taxon>Chaetothyriomycetidae</taxon>
        <taxon>Chaetothyriales</taxon>
        <taxon>Herpotrichiellaceae</taxon>
        <taxon>Exophiala</taxon>
    </lineage>
</organism>
<keyword evidence="3" id="KW-1185">Reference proteome</keyword>
<gene>
    <name evidence="2" type="ORF">LTR84_008738</name>
</gene>